<comment type="similarity">
    <text evidence="1 2">Belongs to the metallophosphoesterase superfamily. YfcE family.</text>
</comment>
<dbReference type="SUPFAM" id="SSF56300">
    <property type="entry name" value="Metallo-dependent phosphatases"/>
    <property type="match status" value="1"/>
</dbReference>
<evidence type="ECO:0000313" key="5">
    <source>
        <dbReference type="Proteomes" id="UP000538666"/>
    </source>
</evidence>
<organism evidence="4 5">
    <name type="scientific">Silvibacterium bohemicum</name>
    <dbReference type="NCBI Taxonomy" id="1577686"/>
    <lineage>
        <taxon>Bacteria</taxon>
        <taxon>Pseudomonadati</taxon>
        <taxon>Acidobacteriota</taxon>
        <taxon>Terriglobia</taxon>
        <taxon>Terriglobales</taxon>
        <taxon>Acidobacteriaceae</taxon>
        <taxon>Silvibacterium</taxon>
    </lineage>
</organism>
<dbReference type="EMBL" id="JACHEK010000001">
    <property type="protein sequence ID" value="MBB6142209.1"/>
    <property type="molecule type" value="Genomic_DNA"/>
</dbReference>
<dbReference type="Gene3D" id="3.60.21.10">
    <property type="match status" value="1"/>
</dbReference>
<feature type="domain" description="Calcineurin-like phosphoesterase" evidence="3">
    <location>
        <begin position="5"/>
        <end position="144"/>
    </location>
</feature>
<gene>
    <name evidence="4" type="ORF">HNQ77_000147</name>
</gene>
<evidence type="ECO:0000256" key="1">
    <source>
        <dbReference type="ARBA" id="ARBA00008950"/>
    </source>
</evidence>
<dbReference type="NCBIfam" id="TIGR00040">
    <property type="entry name" value="yfcE"/>
    <property type="match status" value="1"/>
</dbReference>
<dbReference type="EC" id="3.1.4.-" evidence="2"/>
<dbReference type="GO" id="GO:0046872">
    <property type="term" value="F:metal ion binding"/>
    <property type="evidence" value="ECO:0007669"/>
    <property type="project" value="UniProtKB-KW"/>
</dbReference>
<dbReference type="InterPro" id="IPR029052">
    <property type="entry name" value="Metallo-depent_PP-like"/>
</dbReference>
<comment type="caution">
    <text evidence="4">The sequence shown here is derived from an EMBL/GenBank/DDBJ whole genome shotgun (WGS) entry which is preliminary data.</text>
</comment>
<dbReference type="Proteomes" id="UP000538666">
    <property type="component" value="Unassembled WGS sequence"/>
</dbReference>
<proteinExistence type="inferred from homology"/>
<dbReference type="GO" id="GO:0016787">
    <property type="term" value="F:hydrolase activity"/>
    <property type="evidence" value="ECO:0007669"/>
    <property type="project" value="UniProtKB-UniRule"/>
</dbReference>
<dbReference type="Pfam" id="PF12850">
    <property type="entry name" value="Metallophos_2"/>
    <property type="match status" value="1"/>
</dbReference>
<name>A0A841JR07_9BACT</name>
<comment type="cofactor">
    <cofactor evidence="2">
        <name>a divalent metal cation</name>
        <dbReference type="ChEBI" id="CHEBI:60240"/>
    </cofactor>
</comment>
<dbReference type="AlphaFoldDB" id="A0A841JR07"/>
<dbReference type="InterPro" id="IPR000979">
    <property type="entry name" value="Phosphodiesterase_MJ0936/Vps29"/>
</dbReference>
<keyword evidence="2" id="KW-0479">Metal-binding</keyword>
<protein>
    <recommendedName>
        <fullName evidence="2">Phosphoesterase</fullName>
        <ecNumber evidence="2">3.1.4.-</ecNumber>
    </recommendedName>
</protein>
<dbReference type="PANTHER" id="PTHR11124">
    <property type="entry name" value="VACUOLAR SORTING PROTEIN VPS29"/>
    <property type="match status" value="1"/>
</dbReference>
<keyword evidence="5" id="KW-1185">Reference proteome</keyword>
<evidence type="ECO:0000259" key="3">
    <source>
        <dbReference type="Pfam" id="PF12850"/>
    </source>
</evidence>
<reference evidence="4 5" key="1">
    <citation type="submission" date="2020-08" db="EMBL/GenBank/DDBJ databases">
        <title>Genomic Encyclopedia of Type Strains, Phase IV (KMG-IV): sequencing the most valuable type-strain genomes for metagenomic binning, comparative biology and taxonomic classification.</title>
        <authorList>
            <person name="Goeker M."/>
        </authorList>
    </citation>
    <scope>NUCLEOTIDE SEQUENCE [LARGE SCALE GENOMIC DNA]</scope>
    <source>
        <strain evidence="4 5">DSM 103733</strain>
    </source>
</reference>
<evidence type="ECO:0000313" key="4">
    <source>
        <dbReference type="EMBL" id="MBB6142209.1"/>
    </source>
</evidence>
<dbReference type="InterPro" id="IPR024654">
    <property type="entry name" value="Calcineurin-like_PHP_lpxH"/>
</dbReference>
<accession>A0A841JR07</accession>
<sequence length="155" mass="16476">MSQKMSIGVISDTHGLLRPEAFSALQGSDHILHAGDVGDPQILEDLRQIASVTAIRGNIDRSGPCAQLPAIEIVELGGLSIYMLHDRNDIDLDPASAGIAAVISGHSHQPAINRHKGVLYFNPGSAGPRRFSLPVSVGFLDIEDGKIEPRLITLG</sequence>
<evidence type="ECO:0000256" key="2">
    <source>
        <dbReference type="RuleBase" id="RU362039"/>
    </source>
</evidence>
<dbReference type="RefSeq" id="WP_311732198.1">
    <property type="nucleotide sequence ID" value="NZ_JACHEK010000001.1"/>
</dbReference>